<name>A0A812EYF8_9ARCH</name>
<accession>A0A812EYF8</accession>
<dbReference type="Proteomes" id="UP000655759">
    <property type="component" value="Unassembled WGS sequence"/>
</dbReference>
<dbReference type="EMBL" id="CAJNAQ010000002">
    <property type="protein sequence ID" value="CAE6486390.1"/>
    <property type="molecule type" value="Genomic_DNA"/>
</dbReference>
<proteinExistence type="predicted"/>
<organism evidence="1 2">
    <name type="scientific">Candidatus Nitrosotenuis uzonensis</name>
    <dbReference type="NCBI Taxonomy" id="1407055"/>
    <lineage>
        <taxon>Archaea</taxon>
        <taxon>Nitrososphaerota</taxon>
        <taxon>Candidatus Nitrosotenuis</taxon>
    </lineage>
</organism>
<protein>
    <submittedName>
        <fullName evidence="1">Uncharacterized protein</fullName>
    </submittedName>
</protein>
<dbReference type="AlphaFoldDB" id="A0A812EYF8"/>
<evidence type="ECO:0000313" key="1">
    <source>
        <dbReference type="EMBL" id="CAE6486390.1"/>
    </source>
</evidence>
<sequence length="64" mass="7485">MIDSFVCSDWFEQQECEDFSSDFFERRPERNITPAITPHMIMQPTRGRTMGRTATVIAELTVEE</sequence>
<reference evidence="1" key="1">
    <citation type="submission" date="2021-02" db="EMBL/GenBank/DDBJ databases">
        <authorList>
            <person name="Han P."/>
        </authorList>
    </citation>
    <scope>NUCLEOTIDE SEQUENCE</scope>
    <source>
        <strain evidence="1">Candidatus Nitrosotenuis uzonensis 5A</strain>
    </source>
</reference>
<gene>
    <name evidence="1" type="ORF">NUZ5A_20134</name>
</gene>
<comment type="caution">
    <text evidence="1">The sequence shown here is derived from an EMBL/GenBank/DDBJ whole genome shotgun (WGS) entry which is preliminary data.</text>
</comment>
<evidence type="ECO:0000313" key="2">
    <source>
        <dbReference type="Proteomes" id="UP000655759"/>
    </source>
</evidence>